<dbReference type="GO" id="GO:0006508">
    <property type="term" value="P:proteolysis"/>
    <property type="evidence" value="ECO:0007669"/>
    <property type="project" value="UniProtKB-KW"/>
</dbReference>
<comment type="caution">
    <text evidence="9">The sequence shown here is derived from an EMBL/GenBank/DDBJ whole genome shotgun (WGS) entry which is preliminary data.</text>
</comment>
<dbReference type="PROSITE" id="PS51767">
    <property type="entry name" value="PEPTIDASE_A1"/>
    <property type="match status" value="1"/>
</dbReference>
<evidence type="ECO:0000313" key="9">
    <source>
        <dbReference type="EMBL" id="DAZ92745.1"/>
    </source>
</evidence>
<feature type="chain" id="PRO_5043461203" description="Peptidase A1 domain-containing protein" evidence="7">
    <location>
        <begin position="20"/>
        <end position="757"/>
    </location>
</feature>
<evidence type="ECO:0000313" key="10">
    <source>
        <dbReference type="Proteomes" id="UP001146120"/>
    </source>
</evidence>
<dbReference type="AlphaFoldDB" id="A0AAV2YES6"/>
<keyword evidence="3" id="KW-0378">Hydrolase</keyword>
<dbReference type="InterPro" id="IPR034164">
    <property type="entry name" value="Pepsin-like_dom"/>
</dbReference>
<dbReference type="CDD" id="cd05471">
    <property type="entry name" value="pepsin_like"/>
    <property type="match status" value="1"/>
</dbReference>
<feature type="transmembrane region" description="Helical" evidence="6">
    <location>
        <begin position="481"/>
        <end position="503"/>
    </location>
</feature>
<dbReference type="FunFam" id="2.40.70.10:FF:000149">
    <property type="entry name" value="Uncharacterized protein"/>
    <property type="match status" value="1"/>
</dbReference>
<proteinExistence type="inferred from homology"/>
<gene>
    <name evidence="9" type="ORF">N0F65_003482</name>
</gene>
<feature type="transmembrane region" description="Helical" evidence="6">
    <location>
        <begin position="554"/>
        <end position="574"/>
    </location>
</feature>
<dbReference type="InterPro" id="IPR021109">
    <property type="entry name" value="Peptidase_aspartic_dom_sf"/>
</dbReference>
<dbReference type="PANTHER" id="PTHR47966">
    <property type="entry name" value="BETA-SITE APP-CLEAVING ENZYME, ISOFORM A-RELATED"/>
    <property type="match status" value="1"/>
</dbReference>
<dbReference type="InterPro" id="IPR001461">
    <property type="entry name" value="Aspartic_peptidase_A1"/>
</dbReference>
<keyword evidence="7" id="KW-0732">Signal</keyword>
<evidence type="ECO:0000256" key="1">
    <source>
        <dbReference type="ARBA" id="ARBA00007447"/>
    </source>
</evidence>
<feature type="active site" evidence="4">
    <location>
        <position position="326"/>
    </location>
</feature>
<dbReference type="Pfam" id="PF00026">
    <property type="entry name" value="Asp"/>
    <property type="match status" value="1"/>
</dbReference>
<feature type="active site" evidence="4">
    <location>
        <position position="138"/>
    </location>
</feature>
<dbReference type="GO" id="GO:0004190">
    <property type="term" value="F:aspartic-type endopeptidase activity"/>
    <property type="evidence" value="ECO:0007669"/>
    <property type="project" value="UniProtKB-KW"/>
</dbReference>
<protein>
    <recommendedName>
        <fullName evidence="8">Peptidase A1 domain-containing protein</fullName>
    </recommendedName>
</protein>
<dbReference type="EMBL" id="DAKRPA010000389">
    <property type="protein sequence ID" value="DAZ92745.1"/>
    <property type="molecule type" value="Genomic_DNA"/>
</dbReference>
<evidence type="ECO:0000256" key="4">
    <source>
        <dbReference type="PIRSR" id="PIRSR601461-1"/>
    </source>
</evidence>
<feature type="disulfide bond" evidence="5">
    <location>
        <begin position="317"/>
        <end position="321"/>
    </location>
</feature>
<dbReference type="PRINTS" id="PR00792">
    <property type="entry name" value="PEPSIN"/>
</dbReference>
<feature type="transmembrane region" description="Helical" evidence="6">
    <location>
        <begin position="717"/>
        <end position="734"/>
    </location>
</feature>
<feature type="transmembrane region" description="Helical" evidence="6">
    <location>
        <begin position="515"/>
        <end position="534"/>
    </location>
</feature>
<keyword evidence="6" id="KW-1133">Transmembrane helix</keyword>
<evidence type="ECO:0000259" key="8">
    <source>
        <dbReference type="PROSITE" id="PS51767"/>
    </source>
</evidence>
<dbReference type="Gene3D" id="1.20.1070.10">
    <property type="entry name" value="Rhodopsin 7-helix transmembrane proteins"/>
    <property type="match status" value="1"/>
</dbReference>
<keyword evidence="10" id="KW-1185">Reference proteome</keyword>
<evidence type="ECO:0000256" key="3">
    <source>
        <dbReference type="ARBA" id="ARBA00022750"/>
    </source>
</evidence>
<evidence type="ECO:0000256" key="2">
    <source>
        <dbReference type="ARBA" id="ARBA00022670"/>
    </source>
</evidence>
<evidence type="ECO:0000256" key="7">
    <source>
        <dbReference type="SAM" id="SignalP"/>
    </source>
</evidence>
<keyword evidence="6" id="KW-0472">Membrane</keyword>
<keyword evidence="2" id="KW-0645">Protease</keyword>
<keyword evidence="3" id="KW-0064">Aspartyl protease</keyword>
<sequence>MRCSLLFAWLIASVGVAAGAVNARSGRGRTSELLKIPLQASQRQRNAEDLVHSHRMAPPAVVAASGAALDAAAVMAEAVDFAHVRARNALLEHDHELLHDATDLAAAGHVPLVNFMEFQFYGPVTIGSPPQEVSVCFDTGSSDLWVPGAKCSNCAGNGRFDSTASKTFVQGANSDFTVQYGSGGVAGQFGQDSVHVANFCVENASVGVVTTEDASMARMKTDGLLGMAFDGLSTFTHPPLFQQLVQQRGLDPVFAFYLSPVPNTNGSELHIGGYDEDFMKANNAEWQMTDVLPQYGLWTYWRVALHNVQVGDSPAACTNGCVAFVDSGTSLLGIPGNLYLDFLYAVSKYAQARGCYCGFMQYGFQCFLCAPKDFPPVRIGIGGSHFYVLDGPDYSLCVGLTCIVLAQPSGQDMWVLGDVFMKKFYSLYNVETRQVGFACPRFTGHCGIEADGASAYGGSGNKLLPLFGNSFDLYEMDSHSVLVLFVSGLSLVGSAFIMGSFWHYPTLRHKRSLSLLFWLSACNFVYNLFVWVAGIARSGQSAVLCGSLVVVEQAAGTGILLFSAAIAVELIRAVRGLRSSTVDYTRTYHVVIWSAVLFCGLIALLTDSVGFVPDMMGPCRHCFATRSPAWAHLFFFQVPAVVLLVLCFAAVHMTSKVVDSDSLSAQTESQRRATSHLLSCTLVTLAAYFVPTFLGLLSSLNVFVVPDVLLYVSEMCFYSQGILNCLVWAFSPSFRDAYGTHSKRGARESEHLIATGV</sequence>
<name>A0AAV2YES6_9STRA</name>
<organism evidence="9 10">
    <name type="scientific">Lagenidium giganteum</name>
    <dbReference type="NCBI Taxonomy" id="4803"/>
    <lineage>
        <taxon>Eukaryota</taxon>
        <taxon>Sar</taxon>
        <taxon>Stramenopiles</taxon>
        <taxon>Oomycota</taxon>
        <taxon>Peronosporomycetes</taxon>
        <taxon>Pythiales</taxon>
        <taxon>Pythiaceae</taxon>
    </lineage>
</organism>
<evidence type="ECO:0000256" key="5">
    <source>
        <dbReference type="PIRSR" id="PIRSR601461-2"/>
    </source>
</evidence>
<keyword evidence="5" id="KW-1015">Disulfide bond</keyword>
<dbReference type="PANTHER" id="PTHR47966:SF51">
    <property type="entry name" value="BETA-SITE APP-CLEAVING ENZYME, ISOFORM A-RELATED"/>
    <property type="match status" value="1"/>
</dbReference>
<dbReference type="Proteomes" id="UP001146120">
    <property type="component" value="Unassembled WGS sequence"/>
</dbReference>
<feature type="signal peptide" evidence="7">
    <location>
        <begin position="1"/>
        <end position="19"/>
    </location>
</feature>
<dbReference type="InterPro" id="IPR033121">
    <property type="entry name" value="PEPTIDASE_A1"/>
</dbReference>
<dbReference type="Gene3D" id="2.40.70.10">
    <property type="entry name" value="Acid Proteases"/>
    <property type="match status" value="2"/>
</dbReference>
<feature type="domain" description="Peptidase A1" evidence="8">
    <location>
        <begin position="120"/>
        <end position="438"/>
    </location>
</feature>
<evidence type="ECO:0000256" key="6">
    <source>
        <dbReference type="SAM" id="Phobius"/>
    </source>
</evidence>
<reference evidence="9" key="2">
    <citation type="journal article" date="2023" name="Microbiol Resour">
        <title>Decontamination and Annotation of the Draft Genome Sequence of the Oomycete Lagenidium giganteum ARSEF 373.</title>
        <authorList>
            <person name="Morgan W.R."/>
            <person name="Tartar A."/>
        </authorList>
    </citation>
    <scope>NUCLEOTIDE SEQUENCE</scope>
    <source>
        <strain evidence="9">ARSEF 373</strain>
    </source>
</reference>
<keyword evidence="6" id="KW-0812">Transmembrane</keyword>
<feature type="transmembrane region" description="Helical" evidence="6">
    <location>
        <begin position="676"/>
        <end position="697"/>
    </location>
</feature>
<comment type="similarity">
    <text evidence="1">Belongs to the peptidase A1 family.</text>
</comment>
<dbReference type="SUPFAM" id="SSF81321">
    <property type="entry name" value="Family A G protein-coupled receptor-like"/>
    <property type="match status" value="1"/>
</dbReference>
<feature type="transmembrane region" description="Helical" evidence="6">
    <location>
        <begin position="586"/>
        <end position="606"/>
    </location>
</feature>
<reference evidence="9" key="1">
    <citation type="submission" date="2022-11" db="EMBL/GenBank/DDBJ databases">
        <authorList>
            <person name="Morgan W.R."/>
            <person name="Tartar A."/>
        </authorList>
    </citation>
    <scope>NUCLEOTIDE SEQUENCE</scope>
    <source>
        <strain evidence="9">ARSEF 373</strain>
    </source>
</reference>
<accession>A0AAV2YES6</accession>
<dbReference type="SUPFAM" id="SSF50630">
    <property type="entry name" value="Acid proteases"/>
    <property type="match status" value="1"/>
</dbReference>
<feature type="transmembrane region" description="Helical" evidence="6">
    <location>
        <begin position="634"/>
        <end position="655"/>
    </location>
</feature>